<dbReference type="eggNOG" id="ENOG502SWPQ">
    <property type="taxonomic scope" value="Eukaryota"/>
</dbReference>
<proteinExistence type="predicted"/>
<keyword evidence="2" id="KW-1185">Reference proteome</keyword>
<reference evidence="1 2" key="1">
    <citation type="journal article" date="2013" name="Genome Biol.">
        <title>The genome sequence of the most widely cultivated cacao type and its use to identify candidate genes regulating pod color.</title>
        <authorList>
            <person name="Motamayor J.C."/>
            <person name="Mockaitis K."/>
            <person name="Schmutz J."/>
            <person name="Haiminen N."/>
            <person name="Iii D.L."/>
            <person name="Cornejo O."/>
            <person name="Findley S.D."/>
            <person name="Zheng P."/>
            <person name="Utro F."/>
            <person name="Royaert S."/>
            <person name="Saski C."/>
            <person name="Jenkins J."/>
            <person name="Podicheti R."/>
            <person name="Zhao M."/>
            <person name="Scheffler B.E."/>
            <person name="Stack J.C."/>
            <person name="Feltus F.A."/>
            <person name="Mustiga G.M."/>
            <person name="Amores F."/>
            <person name="Phillips W."/>
            <person name="Marelli J.P."/>
            <person name="May G.D."/>
            <person name="Shapiro H."/>
            <person name="Ma J."/>
            <person name="Bustamante C.D."/>
            <person name="Schnell R.J."/>
            <person name="Main D."/>
            <person name="Gilbert D."/>
            <person name="Parida L."/>
            <person name="Kuhn D.N."/>
        </authorList>
    </citation>
    <scope>NUCLEOTIDE SEQUENCE [LARGE SCALE GENOMIC DNA]</scope>
    <source>
        <strain evidence="2">cv. Matina 1-6</strain>
    </source>
</reference>
<gene>
    <name evidence="1" type="ORF">TCM_036372</name>
</gene>
<evidence type="ECO:0000313" key="1">
    <source>
        <dbReference type="EMBL" id="EOY17219.1"/>
    </source>
</evidence>
<dbReference type="EMBL" id="CM001886">
    <property type="protein sequence ID" value="EOY17219.1"/>
    <property type="molecule type" value="Genomic_DNA"/>
</dbReference>
<sequence>MAEALVGGAFLSASLQVLFDRMASQHVMDFIRGKKLKKGLFKKLEVAMLSVNAVLKTLKRSKLPIQHVENVEKKNEQEVKN</sequence>
<dbReference type="HOGENOM" id="CLU_2578714_0_0_1"/>
<name>A0A061FRU4_THECC</name>
<dbReference type="Gramene" id="EOY17219">
    <property type="protein sequence ID" value="EOY17219"/>
    <property type="gene ID" value="TCM_036372"/>
</dbReference>
<accession>A0A061FRU4</accession>
<organism evidence="1 2">
    <name type="scientific">Theobroma cacao</name>
    <name type="common">Cacao</name>
    <name type="synonym">Cocoa</name>
    <dbReference type="NCBI Taxonomy" id="3641"/>
    <lineage>
        <taxon>Eukaryota</taxon>
        <taxon>Viridiplantae</taxon>
        <taxon>Streptophyta</taxon>
        <taxon>Embryophyta</taxon>
        <taxon>Tracheophyta</taxon>
        <taxon>Spermatophyta</taxon>
        <taxon>Magnoliopsida</taxon>
        <taxon>eudicotyledons</taxon>
        <taxon>Gunneridae</taxon>
        <taxon>Pentapetalae</taxon>
        <taxon>rosids</taxon>
        <taxon>malvids</taxon>
        <taxon>Malvales</taxon>
        <taxon>Malvaceae</taxon>
        <taxon>Byttnerioideae</taxon>
        <taxon>Theobroma</taxon>
    </lineage>
</organism>
<protein>
    <submittedName>
        <fullName evidence="1">Uncharacterized protein</fullName>
    </submittedName>
</protein>
<dbReference type="InParanoid" id="A0A061FRU4"/>
<dbReference type="Proteomes" id="UP000026915">
    <property type="component" value="Chromosome 8"/>
</dbReference>
<evidence type="ECO:0000313" key="2">
    <source>
        <dbReference type="Proteomes" id="UP000026915"/>
    </source>
</evidence>
<dbReference type="OMA" id="QFTHPHV"/>
<dbReference type="AlphaFoldDB" id="A0A061FRU4"/>